<evidence type="ECO:0000259" key="1">
    <source>
        <dbReference type="Pfam" id="PF07969"/>
    </source>
</evidence>
<dbReference type="InterPro" id="IPR023100">
    <property type="entry name" value="D-aminoacylase_insert_dom_sf"/>
</dbReference>
<dbReference type="PANTHER" id="PTHR11647:SF1">
    <property type="entry name" value="COLLAPSIN RESPONSE MEDIATOR PROTEIN"/>
    <property type="match status" value="1"/>
</dbReference>
<reference evidence="2 3" key="1">
    <citation type="submission" date="2019-04" db="EMBL/GenBank/DDBJ databases">
        <authorList>
            <person name="Van Vliet M D."/>
        </authorList>
    </citation>
    <scope>NUCLEOTIDE SEQUENCE [LARGE SCALE GENOMIC DNA]</scope>
    <source>
        <strain evidence="2 3">F21</strain>
    </source>
</reference>
<protein>
    <submittedName>
        <fullName evidence="2">D-aminoacylase</fullName>
    </submittedName>
</protein>
<dbReference type="InterPro" id="IPR013108">
    <property type="entry name" value="Amidohydro_3"/>
</dbReference>
<evidence type="ECO:0000313" key="2">
    <source>
        <dbReference type="EMBL" id="VGO19885.1"/>
    </source>
</evidence>
<organism evidence="2 3">
    <name type="scientific">Pontiella sulfatireligans</name>
    <dbReference type="NCBI Taxonomy" id="2750658"/>
    <lineage>
        <taxon>Bacteria</taxon>
        <taxon>Pseudomonadati</taxon>
        <taxon>Kiritimatiellota</taxon>
        <taxon>Kiritimatiellia</taxon>
        <taxon>Kiritimatiellales</taxon>
        <taxon>Pontiellaceae</taxon>
        <taxon>Pontiella</taxon>
    </lineage>
</organism>
<dbReference type="SUPFAM" id="SSF51556">
    <property type="entry name" value="Metallo-dependent hydrolases"/>
    <property type="match status" value="1"/>
</dbReference>
<feature type="domain" description="Amidohydrolase 3" evidence="1">
    <location>
        <begin position="91"/>
        <end position="281"/>
    </location>
</feature>
<dbReference type="InterPro" id="IPR050378">
    <property type="entry name" value="Metallo-dep_Hydrolases_sf"/>
</dbReference>
<dbReference type="SUPFAM" id="SSF51338">
    <property type="entry name" value="Composite domain of metallo-dependent hydrolases"/>
    <property type="match status" value="1"/>
</dbReference>
<dbReference type="InterPro" id="IPR011059">
    <property type="entry name" value="Metal-dep_hydrolase_composite"/>
</dbReference>
<proteinExistence type="predicted"/>
<keyword evidence="3" id="KW-1185">Reference proteome</keyword>
<name>A0A6C2UI57_9BACT</name>
<dbReference type="CDD" id="cd01297">
    <property type="entry name" value="D-aminoacylase"/>
    <property type="match status" value="1"/>
</dbReference>
<dbReference type="PANTHER" id="PTHR11647">
    <property type="entry name" value="HYDRANTOINASE/DIHYDROPYRIMIDINASE FAMILY MEMBER"/>
    <property type="match status" value="1"/>
</dbReference>
<gene>
    <name evidence="2" type="primary">dan</name>
    <name evidence="2" type="ORF">SCARR_01945</name>
</gene>
<accession>A0A6C2UI57</accession>
<dbReference type="Gene3D" id="3.20.20.140">
    <property type="entry name" value="Metal-dependent hydrolases"/>
    <property type="match status" value="1"/>
</dbReference>
<evidence type="ECO:0000313" key="3">
    <source>
        <dbReference type="Proteomes" id="UP000346198"/>
    </source>
</evidence>
<dbReference type="Pfam" id="PF07969">
    <property type="entry name" value="Amidohydro_3"/>
    <property type="match status" value="2"/>
</dbReference>
<dbReference type="EMBL" id="CAAHFH010000001">
    <property type="protein sequence ID" value="VGO19885.1"/>
    <property type="molecule type" value="Genomic_DNA"/>
</dbReference>
<dbReference type="InterPro" id="IPR032466">
    <property type="entry name" value="Metal_Hydrolase"/>
</dbReference>
<sequence length="586" mass="63874">MGSKIFNNHFCIILVRIYIFVIKNSSAPKKTLFFLSIHLYSAKIRTMDFALKIINGRVLDGSGKDATHCDIGINKGRITKMGELSAACAEKTIDVAGCIVCPGFIDAHSHSDTYLLIEPSAASKVYQGITTEICGNCGASAAPLNGGYKMPSDWLEKDYSHLGKTETRHTCAGVTEIPSTLPWSTVAEYRALYAEAQPAINAALLVGHNTLHAGIAGYEPRAATADEMAQMLHALEQALDEGAIGLSSGLAYPPGSAVPREEIIELAKTVAQHGGLYTTHMRSESTLLLESIDEAIDIAERSGARLQISHLKASGKKNWGKLEAALERIRKGSLNGSPIGSDRYPYTAGCTDLDIVLPQWATYGGRDAILARLRDPETRNTLRAKLFDNPADHWDNVMIGSTQFEEFKGKYLPEAAETLKMHPVDALLHLIDSDDLKTGGIFFSMSEENMWKVLAEPFVSIGSDGSMRAPWGPLSHDHPHPRAYGSHTKFLRAALDGKTVPLAEAIYKMTGLPAEQFNLKKRGLLKEGYAADILIFDPDAIKANTTYANPHQLSDGMRHVIVNGVHSLEDGTHTEHRSGQFLARQD</sequence>
<feature type="domain" description="Amidohydrolase 3" evidence="1">
    <location>
        <begin position="477"/>
        <end position="564"/>
    </location>
</feature>
<dbReference type="Proteomes" id="UP000346198">
    <property type="component" value="Unassembled WGS sequence"/>
</dbReference>
<dbReference type="Gene3D" id="2.30.40.10">
    <property type="entry name" value="Urease, subunit C, domain 1"/>
    <property type="match status" value="1"/>
</dbReference>
<dbReference type="GO" id="GO:0016811">
    <property type="term" value="F:hydrolase activity, acting on carbon-nitrogen (but not peptide) bonds, in linear amides"/>
    <property type="evidence" value="ECO:0007669"/>
    <property type="project" value="InterPro"/>
</dbReference>
<dbReference type="AlphaFoldDB" id="A0A6C2UI57"/>
<dbReference type="Gene3D" id="3.30.1490.130">
    <property type="entry name" value="D-aminoacylase. Domain 3"/>
    <property type="match status" value="1"/>
</dbReference>